<evidence type="ECO:0000313" key="2">
    <source>
        <dbReference type="EMBL" id="SIN44260.1"/>
    </source>
</evidence>
<organism evidence="2 3">
    <name type="scientific">Micromonospora cremea</name>
    <dbReference type="NCBI Taxonomy" id="709881"/>
    <lineage>
        <taxon>Bacteria</taxon>
        <taxon>Bacillati</taxon>
        <taxon>Actinomycetota</taxon>
        <taxon>Actinomycetes</taxon>
        <taxon>Micromonosporales</taxon>
        <taxon>Micromonosporaceae</taxon>
        <taxon>Micromonospora</taxon>
    </lineage>
</organism>
<dbReference type="Proteomes" id="UP000185124">
    <property type="component" value="Unassembled WGS sequence"/>
</dbReference>
<gene>
    <name evidence="2" type="ORF">SAMN04489832_7210</name>
</gene>
<dbReference type="Gene3D" id="3.30.450.180">
    <property type="match status" value="1"/>
</dbReference>
<proteinExistence type="predicted"/>
<dbReference type="OrthoDB" id="3291396at2"/>
<feature type="domain" description="MmyB-like transcription regulator ligand binding" evidence="1">
    <location>
        <begin position="4"/>
        <end position="111"/>
    </location>
</feature>
<accession>A0A1N6BD35</accession>
<evidence type="ECO:0000259" key="1">
    <source>
        <dbReference type="Pfam" id="PF17765"/>
    </source>
</evidence>
<keyword evidence="3" id="KW-1185">Reference proteome</keyword>
<sequence>MERLVATQQCPAYIIDSAFNIQAWNAQAAAWFPSLPSEPNLMRWAFGHRAAQQQPDRWEEDWAPSLLAQLRMAHAREPDNESLTRVIRDVIASNEQARWCWENKPSVTDPGQVERGVRIPDSASPVMVEVITCSPLGYAGMQMVCMVPVDPAQGGTFVSSMSARAVPTSGSRAA</sequence>
<dbReference type="EMBL" id="FSQT01000002">
    <property type="protein sequence ID" value="SIN44260.1"/>
    <property type="molecule type" value="Genomic_DNA"/>
</dbReference>
<protein>
    <recommendedName>
        <fullName evidence="1">MmyB-like transcription regulator ligand binding domain-containing protein</fullName>
    </recommendedName>
</protein>
<name>A0A1N6BD35_9ACTN</name>
<evidence type="ECO:0000313" key="3">
    <source>
        <dbReference type="Proteomes" id="UP000185124"/>
    </source>
</evidence>
<dbReference type="RefSeq" id="WP_143728613.1">
    <property type="nucleotide sequence ID" value="NZ_FSQT01000002.1"/>
</dbReference>
<dbReference type="InterPro" id="IPR041413">
    <property type="entry name" value="MLTR_LBD"/>
</dbReference>
<dbReference type="PANTHER" id="PTHR35010:SF2">
    <property type="entry name" value="BLL4672 PROTEIN"/>
    <property type="match status" value="1"/>
</dbReference>
<reference evidence="3" key="1">
    <citation type="submission" date="2016-12" db="EMBL/GenBank/DDBJ databases">
        <authorList>
            <person name="Varghese N."/>
            <person name="Submissions S."/>
        </authorList>
    </citation>
    <scope>NUCLEOTIDE SEQUENCE [LARGE SCALE GENOMIC DNA]</scope>
    <source>
        <strain evidence="3">DSM 45599</strain>
    </source>
</reference>
<dbReference type="PANTHER" id="PTHR35010">
    <property type="entry name" value="BLL4672 PROTEIN-RELATED"/>
    <property type="match status" value="1"/>
</dbReference>
<dbReference type="AlphaFoldDB" id="A0A1N6BD35"/>
<dbReference type="Pfam" id="PF17765">
    <property type="entry name" value="MLTR_LBD"/>
    <property type="match status" value="1"/>
</dbReference>